<reference evidence="1 2" key="1">
    <citation type="submission" date="2017-02" db="EMBL/GenBank/DDBJ databases">
        <title>Draft genome sequence of Moraxella lincolnii CCUG 9405T type strain.</title>
        <authorList>
            <person name="Salva-Serra F."/>
            <person name="Engstrom-Jakobsson H."/>
            <person name="Thorell K."/>
            <person name="Jaen-Luchoro D."/>
            <person name="Gonzales-Siles L."/>
            <person name="Karlsson R."/>
            <person name="Yazdan S."/>
            <person name="Boulund F."/>
            <person name="Johnning A."/>
            <person name="Engstrand L."/>
            <person name="Kristiansson E."/>
            <person name="Moore E."/>
        </authorList>
    </citation>
    <scope>NUCLEOTIDE SEQUENCE [LARGE SCALE GENOMIC DNA]</scope>
    <source>
        <strain evidence="1 2">CCUG 9405</strain>
    </source>
</reference>
<dbReference type="SUPFAM" id="SSF53474">
    <property type="entry name" value="alpha/beta-Hydrolases"/>
    <property type="match status" value="1"/>
</dbReference>
<proteinExistence type="predicted"/>
<dbReference type="InterPro" id="IPR029058">
    <property type="entry name" value="AB_hydrolase_fold"/>
</dbReference>
<evidence type="ECO:0000313" key="2">
    <source>
        <dbReference type="Proteomes" id="UP000191094"/>
    </source>
</evidence>
<dbReference type="OrthoDB" id="9814831at2"/>
<organism evidence="1 2">
    <name type="scientific">Lwoffella lincolnii</name>
    <dbReference type="NCBI Taxonomy" id="90241"/>
    <lineage>
        <taxon>Bacteria</taxon>
        <taxon>Pseudomonadati</taxon>
        <taxon>Pseudomonadota</taxon>
        <taxon>Gammaproteobacteria</taxon>
        <taxon>Moraxellales</taxon>
        <taxon>Moraxellaceae</taxon>
        <taxon>Lwoffella</taxon>
    </lineage>
</organism>
<dbReference type="Pfam" id="PF05728">
    <property type="entry name" value="UPF0227"/>
    <property type="match status" value="1"/>
</dbReference>
<evidence type="ECO:0008006" key="3">
    <source>
        <dbReference type="Google" id="ProtNLM"/>
    </source>
</evidence>
<comment type="caution">
    <text evidence="1">The sequence shown here is derived from an EMBL/GenBank/DDBJ whole genome shotgun (WGS) entry which is preliminary data.</text>
</comment>
<evidence type="ECO:0000313" key="1">
    <source>
        <dbReference type="EMBL" id="OOS20296.1"/>
    </source>
</evidence>
<gene>
    <name evidence="1" type="ORF">B0682_06565</name>
</gene>
<keyword evidence="2" id="KW-1185">Reference proteome</keyword>
<accession>A0A1T0CD84</accession>
<protein>
    <recommendedName>
        <fullName evidence="3">Esterase</fullName>
    </recommendedName>
</protein>
<dbReference type="Gene3D" id="3.40.50.1820">
    <property type="entry name" value="alpha/beta hydrolase"/>
    <property type="match status" value="1"/>
</dbReference>
<dbReference type="Proteomes" id="UP000191094">
    <property type="component" value="Unassembled WGS sequence"/>
</dbReference>
<dbReference type="PANTHER" id="PTHR35602:SF3">
    <property type="entry name" value="ESTERASE YQIA"/>
    <property type="match status" value="1"/>
</dbReference>
<name>A0A1T0CD84_9GAMM</name>
<dbReference type="AlphaFoldDB" id="A0A1T0CD84"/>
<dbReference type="PANTHER" id="PTHR35602">
    <property type="entry name" value="ESTERASE YQIA-RELATED"/>
    <property type="match status" value="1"/>
</dbReference>
<sequence length="210" mass="23755">MSNDKHLKQPQHLVYLHGLNSNEHAQKGQLLDDYCQKHHQHITVHRPNLNLSPDKAIQKLQTLINQYPNIGMVGSSLGGFYANLLVNLTGKKAVLLNPSIDSGNSLKRFFADDFDSLSNDYVGHTTPDGWQVTKSDIHWLMANRPTTSSYPQNLLVIVKKGDELLNYQETVDYFSQQGVDKHQLIIEEGGDHRMSDFDTKLAQVVQFLFG</sequence>
<dbReference type="EMBL" id="MUYT01000008">
    <property type="protein sequence ID" value="OOS20296.1"/>
    <property type="molecule type" value="Genomic_DNA"/>
</dbReference>
<dbReference type="STRING" id="90241.B0682_06565"/>
<dbReference type="InterPro" id="IPR008886">
    <property type="entry name" value="UPF0227/Esterase_YqiA"/>
</dbReference>
<dbReference type="RefSeq" id="WP_078307633.1">
    <property type="nucleotide sequence ID" value="NZ_CP147511.1"/>
</dbReference>